<reference evidence="2" key="2">
    <citation type="submission" date="2023-05" db="EMBL/GenBank/DDBJ databases">
        <authorList>
            <consortium name="Lawrence Berkeley National Laboratory"/>
            <person name="Steindorff A."/>
            <person name="Hensen N."/>
            <person name="Bonometti L."/>
            <person name="Westerberg I."/>
            <person name="Brannstrom I.O."/>
            <person name="Guillou S."/>
            <person name="Cros-Aarteil S."/>
            <person name="Calhoun S."/>
            <person name="Haridas S."/>
            <person name="Kuo A."/>
            <person name="Mondo S."/>
            <person name="Pangilinan J."/>
            <person name="Riley R."/>
            <person name="Labutti K."/>
            <person name="Andreopoulos B."/>
            <person name="Lipzen A."/>
            <person name="Chen C."/>
            <person name="Yanf M."/>
            <person name="Daum C."/>
            <person name="Ng V."/>
            <person name="Clum A."/>
            <person name="Ohm R."/>
            <person name="Martin F."/>
            <person name="Silar P."/>
            <person name="Natvig D."/>
            <person name="Lalanne C."/>
            <person name="Gautier V."/>
            <person name="Ament-Velasquez S.L."/>
            <person name="Kruys A."/>
            <person name="Hutchinson M.I."/>
            <person name="Powell A.J."/>
            <person name="Barry K."/>
            <person name="Miller A.N."/>
            <person name="Grigoriev I.V."/>
            <person name="Debuchy R."/>
            <person name="Gladieux P."/>
            <person name="Thoren M.H."/>
            <person name="Johannesson H."/>
        </authorList>
    </citation>
    <scope>NUCLEOTIDE SEQUENCE</scope>
    <source>
        <strain evidence="2">CBS 538.74</strain>
    </source>
</reference>
<dbReference type="EMBL" id="MU856927">
    <property type="protein sequence ID" value="KAK4153865.1"/>
    <property type="molecule type" value="Genomic_DNA"/>
</dbReference>
<comment type="caution">
    <text evidence="2">The sequence shown here is derived from an EMBL/GenBank/DDBJ whole genome shotgun (WGS) entry which is preliminary data.</text>
</comment>
<proteinExistence type="predicted"/>
<evidence type="ECO:0000313" key="2">
    <source>
        <dbReference type="EMBL" id="KAK4153865.1"/>
    </source>
</evidence>
<keyword evidence="3" id="KW-1185">Reference proteome</keyword>
<name>A0AAN6VM85_9PEZI</name>
<reference evidence="2" key="1">
    <citation type="journal article" date="2023" name="Mol. Phylogenet. Evol.">
        <title>Genome-scale phylogeny and comparative genomics of the fungal order Sordariales.</title>
        <authorList>
            <person name="Hensen N."/>
            <person name="Bonometti L."/>
            <person name="Westerberg I."/>
            <person name="Brannstrom I.O."/>
            <person name="Guillou S."/>
            <person name="Cros-Aarteil S."/>
            <person name="Calhoun S."/>
            <person name="Haridas S."/>
            <person name="Kuo A."/>
            <person name="Mondo S."/>
            <person name="Pangilinan J."/>
            <person name="Riley R."/>
            <person name="LaButti K."/>
            <person name="Andreopoulos B."/>
            <person name="Lipzen A."/>
            <person name="Chen C."/>
            <person name="Yan M."/>
            <person name="Daum C."/>
            <person name="Ng V."/>
            <person name="Clum A."/>
            <person name="Steindorff A."/>
            <person name="Ohm R.A."/>
            <person name="Martin F."/>
            <person name="Silar P."/>
            <person name="Natvig D.O."/>
            <person name="Lalanne C."/>
            <person name="Gautier V."/>
            <person name="Ament-Velasquez S.L."/>
            <person name="Kruys A."/>
            <person name="Hutchinson M.I."/>
            <person name="Powell A.J."/>
            <person name="Barry K."/>
            <person name="Miller A.N."/>
            <person name="Grigoriev I.V."/>
            <person name="Debuchy R."/>
            <person name="Gladieux P."/>
            <person name="Hiltunen Thoren M."/>
            <person name="Johannesson H."/>
        </authorList>
    </citation>
    <scope>NUCLEOTIDE SEQUENCE</scope>
    <source>
        <strain evidence="2">CBS 538.74</strain>
    </source>
</reference>
<accession>A0AAN6VM85</accession>
<evidence type="ECO:0000313" key="3">
    <source>
        <dbReference type="Proteomes" id="UP001302745"/>
    </source>
</evidence>
<protein>
    <submittedName>
        <fullName evidence="2">Uncharacterized protein</fullName>
    </submittedName>
</protein>
<sequence>MPSYDPNGYMQYETIRDYYKQLTKDSLENVVDNLWNNILREYFFNREGFQLEVQSRPAPGLTKQSNDVTVRYVKNGNKKPLILLENKRMSLETHTSTWRDAVTELTNYMKLARSTSSPAAQAEPMFGIVTVGHYSRFYILYPHESTLTDHPTTAGDLVEFKQDESLIVSLLLSIKAQASRPSSAASHRADARPGSRGSTTASRPASRGNTTTASRPASRGTGK</sequence>
<feature type="compositionally biased region" description="Polar residues" evidence="1">
    <location>
        <begin position="196"/>
        <end position="215"/>
    </location>
</feature>
<evidence type="ECO:0000256" key="1">
    <source>
        <dbReference type="SAM" id="MobiDB-lite"/>
    </source>
</evidence>
<dbReference type="Proteomes" id="UP001302745">
    <property type="component" value="Unassembled WGS sequence"/>
</dbReference>
<dbReference type="AlphaFoldDB" id="A0AAN6VM85"/>
<feature type="region of interest" description="Disordered" evidence="1">
    <location>
        <begin position="179"/>
        <end position="223"/>
    </location>
</feature>
<gene>
    <name evidence="2" type="ORF">C8A00DRAFT_33335</name>
</gene>
<organism evidence="2 3">
    <name type="scientific">Chaetomidium leptoderma</name>
    <dbReference type="NCBI Taxonomy" id="669021"/>
    <lineage>
        <taxon>Eukaryota</taxon>
        <taxon>Fungi</taxon>
        <taxon>Dikarya</taxon>
        <taxon>Ascomycota</taxon>
        <taxon>Pezizomycotina</taxon>
        <taxon>Sordariomycetes</taxon>
        <taxon>Sordariomycetidae</taxon>
        <taxon>Sordariales</taxon>
        <taxon>Chaetomiaceae</taxon>
        <taxon>Chaetomidium</taxon>
    </lineage>
</organism>